<accession>A0AAD6W615</accession>
<sequence length="58" mass="6853">MANLRCLLCLVLVLLLLSRVNSRAFNLRVKRRNVSQMFEAFHKFASASNQTRYKRPDR</sequence>
<feature type="signal peptide" evidence="1">
    <location>
        <begin position="1"/>
        <end position="22"/>
    </location>
</feature>
<reference evidence="2 3" key="1">
    <citation type="journal article" date="2023" name="Mol. Ecol. Resour.">
        <title>Chromosome-level genome assembly of a triploid poplar Populus alba 'Berolinensis'.</title>
        <authorList>
            <person name="Chen S."/>
            <person name="Yu Y."/>
            <person name="Wang X."/>
            <person name="Wang S."/>
            <person name="Zhang T."/>
            <person name="Zhou Y."/>
            <person name="He R."/>
            <person name="Meng N."/>
            <person name="Wang Y."/>
            <person name="Liu W."/>
            <person name="Liu Z."/>
            <person name="Liu J."/>
            <person name="Guo Q."/>
            <person name="Huang H."/>
            <person name="Sederoff R.R."/>
            <person name="Wang G."/>
            <person name="Qu G."/>
            <person name="Chen S."/>
        </authorList>
    </citation>
    <scope>NUCLEOTIDE SEQUENCE [LARGE SCALE GENOMIC DNA]</scope>
    <source>
        <strain evidence="2">SC-2020</strain>
    </source>
</reference>
<dbReference type="Proteomes" id="UP001164929">
    <property type="component" value="Chromosome 4"/>
</dbReference>
<proteinExistence type="predicted"/>
<keyword evidence="1" id="KW-0732">Signal</keyword>
<evidence type="ECO:0000256" key="1">
    <source>
        <dbReference type="SAM" id="SignalP"/>
    </source>
</evidence>
<keyword evidence="3" id="KW-1185">Reference proteome</keyword>
<evidence type="ECO:0000313" key="2">
    <source>
        <dbReference type="EMBL" id="KAJ6999961.1"/>
    </source>
</evidence>
<gene>
    <name evidence="2" type="ORF">NC653_010648</name>
</gene>
<comment type="caution">
    <text evidence="2">The sequence shown here is derived from an EMBL/GenBank/DDBJ whole genome shotgun (WGS) entry which is preliminary data.</text>
</comment>
<organism evidence="2 3">
    <name type="scientific">Populus alba x Populus x berolinensis</name>
    <dbReference type="NCBI Taxonomy" id="444605"/>
    <lineage>
        <taxon>Eukaryota</taxon>
        <taxon>Viridiplantae</taxon>
        <taxon>Streptophyta</taxon>
        <taxon>Embryophyta</taxon>
        <taxon>Tracheophyta</taxon>
        <taxon>Spermatophyta</taxon>
        <taxon>Magnoliopsida</taxon>
        <taxon>eudicotyledons</taxon>
        <taxon>Gunneridae</taxon>
        <taxon>Pentapetalae</taxon>
        <taxon>rosids</taxon>
        <taxon>fabids</taxon>
        <taxon>Malpighiales</taxon>
        <taxon>Salicaceae</taxon>
        <taxon>Saliceae</taxon>
        <taxon>Populus</taxon>
    </lineage>
</organism>
<dbReference type="AlphaFoldDB" id="A0AAD6W615"/>
<protein>
    <submittedName>
        <fullName evidence="2">Uncharacterized protein</fullName>
    </submittedName>
</protein>
<dbReference type="EMBL" id="JAQIZT010000004">
    <property type="protein sequence ID" value="KAJ6999961.1"/>
    <property type="molecule type" value="Genomic_DNA"/>
</dbReference>
<name>A0AAD6W615_9ROSI</name>
<evidence type="ECO:0000313" key="3">
    <source>
        <dbReference type="Proteomes" id="UP001164929"/>
    </source>
</evidence>
<feature type="chain" id="PRO_5042281653" evidence="1">
    <location>
        <begin position="23"/>
        <end position="58"/>
    </location>
</feature>